<feature type="chain" id="PRO_5043429964" evidence="2">
    <location>
        <begin position="22"/>
        <end position="136"/>
    </location>
</feature>
<reference evidence="3 4" key="1">
    <citation type="journal article" date="2024" name="BMC Genomics">
        <title>Genome assembly of redclaw crayfish (Cherax quadricarinatus) provides insights into its immune adaptation and hypoxia tolerance.</title>
        <authorList>
            <person name="Liu Z."/>
            <person name="Zheng J."/>
            <person name="Li H."/>
            <person name="Fang K."/>
            <person name="Wang S."/>
            <person name="He J."/>
            <person name="Zhou D."/>
            <person name="Weng S."/>
            <person name="Chi M."/>
            <person name="Gu Z."/>
            <person name="He J."/>
            <person name="Li F."/>
            <person name="Wang M."/>
        </authorList>
    </citation>
    <scope>NUCLEOTIDE SEQUENCE [LARGE SCALE GENOMIC DNA]</scope>
    <source>
        <strain evidence="3">ZL_2023a</strain>
    </source>
</reference>
<evidence type="ECO:0000256" key="1">
    <source>
        <dbReference type="SAM" id="MobiDB-lite"/>
    </source>
</evidence>
<sequence>MKAHLLSLCCFCWLLLSTSLATVTTKQAIVVPCLEPCFVYNSITDDCSNTCIHPFGSAAPPGTSPGTGTRPGTRPGSRPGTRPGIRPGTLPVVLPGARPGIHPGIRPGINRPRPGFRYPPSQGIHNPPPGFRSQRG</sequence>
<evidence type="ECO:0000256" key="2">
    <source>
        <dbReference type="SAM" id="SignalP"/>
    </source>
</evidence>
<comment type="caution">
    <text evidence="3">The sequence shown here is derived from an EMBL/GenBank/DDBJ whole genome shotgun (WGS) entry which is preliminary data.</text>
</comment>
<evidence type="ECO:0000313" key="3">
    <source>
        <dbReference type="EMBL" id="KAK8739737.1"/>
    </source>
</evidence>
<dbReference type="Proteomes" id="UP001445076">
    <property type="component" value="Unassembled WGS sequence"/>
</dbReference>
<name>A0AAW0XJN0_CHEQU</name>
<organism evidence="3 4">
    <name type="scientific">Cherax quadricarinatus</name>
    <name type="common">Australian red claw crayfish</name>
    <dbReference type="NCBI Taxonomy" id="27406"/>
    <lineage>
        <taxon>Eukaryota</taxon>
        <taxon>Metazoa</taxon>
        <taxon>Ecdysozoa</taxon>
        <taxon>Arthropoda</taxon>
        <taxon>Crustacea</taxon>
        <taxon>Multicrustacea</taxon>
        <taxon>Malacostraca</taxon>
        <taxon>Eumalacostraca</taxon>
        <taxon>Eucarida</taxon>
        <taxon>Decapoda</taxon>
        <taxon>Pleocyemata</taxon>
        <taxon>Astacidea</taxon>
        <taxon>Parastacoidea</taxon>
        <taxon>Parastacidae</taxon>
        <taxon>Cherax</taxon>
    </lineage>
</organism>
<protein>
    <submittedName>
        <fullName evidence="3">Uncharacterized protein</fullName>
    </submittedName>
</protein>
<feature type="compositionally biased region" description="Low complexity" evidence="1">
    <location>
        <begin position="60"/>
        <end position="116"/>
    </location>
</feature>
<dbReference type="EMBL" id="JARKIK010000035">
    <property type="protein sequence ID" value="KAK8739737.1"/>
    <property type="molecule type" value="Genomic_DNA"/>
</dbReference>
<gene>
    <name evidence="3" type="ORF">OTU49_003170</name>
</gene>
<accession>A0AAW0XJN0</accession>
<keyword evidence="4" id="KW-1185">Reference proteome</keyword>
<dbReference type="AlphaFoldDB" id="A0AAW0XJN0"/>
<evidence type="ECO:0000313" key="4">
    <source>
        <dbReference type="Proteomes" id="UP001445076"/>
    </source>
</evidence>
<feature type="region of interest" description="Disordered" evidence="1">
    <location>
        <begin position="56"/>
        <end position="136"/>
    </location>
</feature>
<feature type="signal peptide" evidence="2">
    <location>
        <begin position="1"/>
        <end position="21"/>
    </location>
</feature>
<keyword evidence="2" id="KW-0732">Signal</keyword>
<proteinExistence type="predicted"/>